<dbReference type="AlphaFoldDB" id="A0A1M7PHA3"/>
<dbReference type="PROSITE" id="PS50977">
    <property type="entry name" value="HTH_TETR_2"/>
    <property type="match status" value="1"/>
</dbReference>
<evidence type="ECO:0000256" key="2">
    <source>
        <dbReference type="ARBA" id="ARBA00023125"/>
    </source>
</evidence>
<reference evidence="6 7" key="1">
    <citation type="submission" date="2016-11" db="EMBL/GenBank/DDBJ databases">
        <authorList>
            <person name="Jaros S."/>
            <person name="Januszkiewicz K."/>
            <person name="Wedrychowicz H."/>
        </authorList>
    </citation>
    <scope>NUCLEOTIDE SEQUENCE [LARGE SCALE GENOMIC DNA]</scope>
    <source>
        <strain evidence="6 7">DSM 46144</strain>
    </source>
</reference>
<dbReference type="PANTHER" id="PTHR30055">
    <property type="entry name" value="HTH-TYPE TRANSCRIPTIONAL REGULATOR RUTR"/>
    <property type="match status" value="1"/>
</dbReference>
<dbReference type="InterPro" id="IPR023772">
    <property type="entry name" value="DNA-bd_HTH_TetR-type_CS"/>
</dbReference>
<dbReference type="InterPro" id="IPR041347">
    <property type="entry name" value="MftR_C"/>
</dbReference>
<dbReference type="RefSeq" id="WP_073256189.1">
    <property type="nucleotide sequence ID" value="NZ_FRCS01000003.1"/>
</dbReference>
<evidence type="ECO:0000313" key="7">
    <source>
        <dbReference type="Proteomes" id="UP000184440"/>
    </source>
</evidence>
<keyword evidence="2 4" id="KW-0238">DNA-binding</keyword>
<dbReference type="PROSITE" id="PS01081">
    <property type="entry name" value="HTH_TETR_1"/>
    <property type="match status" value="1"/>
</dbReference>
<dbReference type="SUPFAM" id="SSF46689">
    <property type="entry name" value="Homeodomain-like"/>
    <property type="match status" value="1"/>
</dbReference>
<dbReference type="PRINTS" id="PR00455">
    <property type="entry name" value="HTHTETR"/>
</dbReference>
<dbReference type="Pfam" id="PF17754">
    <property type="entry name" value="TetR_C_14"/>
    <property type="match status" value="1"/>
</dbReference>
<proteinExistence type="predicted"/>
<evidence type="ECO:0000259" key="5">
    <source>
        <dbReference type="PROSITE" id="PS50977"/>
    </source>
</evidence>
<dbReference type="PANTHER" id="PTHR30055:SF234">
    <property type="entry name" value="HTH-TYPE TRANSCRIPTIONAL REGULATOR BETI"/>
    <property type="match status" value="1"/>
</dbReference>
<protein>
    <submittedName>
        <fullName evidence="6">Transcriptional regulator, TetR family</fullName>
    </submittedName>
</protein>
<dbReference type="Gene3D" id="1.10.357.10">
    <property type="entry name" value="Tetracycline Repressor, domain 2"/>
    <property type="match status" value="1"/>
</dbReference>
<dbReference type="EMBL" id="FRCS01000003">
    <property type="protein sequence ID" value="SHN16471.1"/>
    <property type="molecule type" value="Genomic_DNA"/>
</dbReference>
<dbReference type="InterPro" id="IPR050109">
    <property type="entry name" value="HTH-type_TetR-like_transc_reg"/>
</dbReference>
<sequence length="184" mass="19565">MRVCRVATELFDARGYDAITMNEVAAAAGISRRALFNHFPSKSDLLWTGVEPFLSSLRRHLAGREAEQVGTALVAAISSAIVDLGPDLAMTRIRLRIIAEHPALAHGERPGLLAVYEELVTFLSGRAGADRAQLEVRAQAAAVTAAVFFSLLTWASGPPSESAPDAIRRGLAALAELAPSHTVL</sequence>
<dbReference type="InterPro" id="IPR001647">
    <property type="entry name" value="HTH_TetR"/>
</dbReference>
<evidence type="ECO:0000256" key="1">
    <source>
        <dbReference type="ARBA" id="ARBA00023015"/>
    </source>
</evidence>
<evidence type="ECO:0000313" key="6">
    <source>
        <dbReference type="EMBL" id="SHN16471.1"/>
    </source>
</evidence>
<evidence type="ECO:0000256" key="3">
    <source>
        <dbReference type="ARBA" id="ARBA00023163"/>
    </source>
</evidence>
<dbReference type="STRING" id="134849.SAMN05443668_103360"/>
<keyword evidence="1" id="KW-0805">Transcription regulation</keyword>
<organism evidence="6 7">
    <name type="scientific">Cryptosporangium aurantiacum</name>
    <dbReference type="NCBI Taxonomy" id="134849"/>
    <lineage>
        <taxon>Bacteria</taxon>
        <taxon>Bacillati</taxon>
        <taxon>Actinomycetota</taxon>
        <taxon>Actinomycetes</taxon>
        <taxon>Cryptosporangiales</taxon>
        <taxon>Cryptosporangiaceae</taxon>
        <taxon>Cryptosporangium</taxon>
    </lineage>
</organism>
<keyword evidence="7" id="KW-1185">Reference proteome</keyword>
<dbReference type="InterPro" id="IPR009057">
    <property type="entry name" value="Homeodomain-like_sf"/>
</dbReference>
<gene>
    <name evidence="6" type="ORF">SAMN05443668_103360</name>
</gene>
<dbReference type="GO" id="GO:0000976">
    <property type="term" value="F:transcription cis-regulatory region binding"/>
    <property type="evidence" value="ECO:0007669"/>
    <property type="project" value="TreeGrafter"/>
</dbReference>
<keyword evidence="3" id="KW-0804">Transcription</keyword>
<dbReference type="GO" id="GO:0003700">
    <property type="term" value="F:DNA-binding transcription factor activity"/>
    <property type="evidence" value="ECO:0007669"/>
    <property type="project" value="TreeGrafter"/>
</dbReference>
<name>A0A1M7PHA3_9ACTN</name>
<dbReference type="Pfam" id="PF00440">
    <property type="entry name" value="TetR_N"/>
    <property type="match status" value="1"/>
</dbReference>
<dbReference type="Proteomes" id="UP000184440">
    <property type="component" value="Unassembled WGS sequence"/>
</dbReference>
<feature type="DNA-binding region" description="H-T-H motif" evidence="4">
    <location>
        <begin position="20"/>
        <end position="39"/>
    </location>
</feature>
<feature type="domain" description="HTH tetR-type" evidence="5">
    <location>
        <begin position="1"/>
        <end position="57"/>
    </location>
</feature>
<dbReference type="Gene3D" id="1.10.10.60">
    <property type="entry name" value="Homeodomain-like"/>
    <property type="match status" value="1"/>
</dbReference>
<evidence type="ECO:0000256" key="4">
    <source>
        <dbReference type="PROSITE-ProRule" id="PRU00335"/>
    </source>
</evidence>
<accession>A0A1M7PHA3</accession>
<dbReference type="OrthoDB" id="4214267at2"/>